<dbReference type="AlphaFoldDB" id="A0A2S4K1H9"/>
<sequence length="320" mass="35833">MAYKDGHLSILCIIPCPLRPRFNRIFEEHLESYNRRASLPVYCPSLEGMSCDDAEELLEGAHTREDLPELIVATAGHGTFGRNFRSRFVDTGLYEPYRPEGFHDSLPTALKSAMERHKIGLLAASGWCCLLDQSVESDAPLPGSWLDLADSCYAGEICLHGCDETVSNTALLYRILQARGEAGLEQFARNVTGVRHFSRIIKVMDSSSPERSRFNIMPGAAATQIPRHKRVALLDFAEGPLFAPLQVLAARETEGTREEALSFFYGDDFRGLMHLGGYIMADRISPEDAFVLPDYDHLFSEGYQEETEELKRRFAGYLVS</sequence>
<dbReference type="Gene3D" id="3.40.190.10">
    <property type="entry name" value="Periplasmic binding protein-like II"/>
    <property type="match status" value="2"/>
</dbReference>
<accession>A0A2S4K1H9</accession>
<evidence type="ECO:0000313" key="2">
    <source>
        <dbReference type="Proteomes" id="UP000237350"/>
    </source>
</evidence>
<dbReference type="RefSeq" id="WP_103678967.1">
    <property type="nucleotide sequence ID" value="NZ_LPWH01000001.1"/>
</dbReference>
<dbReference type="OrthoDB" id="305758at2"/>
<dbReference type="Proteomes" id="UP000237350">
    <property type="component" value="Unassembled WGS sequence"/>
</dbReference>
<evidence type="ECO:0008006" key="3">
    <source>
        <dbReference type="Google" id="ProtNLM"/>
    </source>
</evidence>
<comment type="caution">
    <text evidence="1">The sequence shown here is derived from an EMBL/GenBank/DDBJ whole genome shotgun (WGS) entry which is preliminary data.</text>
</comment>
<gene>
    <name evidence="1" type="ORF">AU468_00125</name>
</gene>
<keyword evidence="2" id="KW-1185">Reference proteome</keyword>
<dbReference type="EMBL" id="LPWH01000001">
    <property type="protein sequence ID" value="POR05620.1"/>
    <property type="molecule type" value="Genomic_DNA"/>
</dbReference>
<dbReference type="Pfam" id="PF13343">
    <property type="entry name" value="SBP_bac_6"/>
    <property type="match status" value="1"/>
</dbReference>
<evidence type="ECO:0000313" key="1">
    <source>
        <dbReference type="EMBL" id="POR05620.1"/>
    </source>
</evidence>
<protein>
    <recommendedName>
        <fullName evidence="3">ABC transporter substrate-binding protein</fullName>
    </recommendedName>
</protein>
<reference evidence="2" key="1">
    <citation type="submission" date="2015-12" db="EMBL/GenBank/DDBJ databases">
        <authorList>
            <person name="Lodha T.D."/>
            <person name="Chintalapati S."/>
            <person name="Chintalapati V.R."/>
            <person name="Sravanthi T."/>
        </authorList>
    </citation>
    <scope>NUCLEOTIDE SEQUENCE [LARGE SCALE GENOMIC DNA]</scope>
    <source>
        <strain evidence="2">JC133</strain>
    </source>
</reference>
<organism evidence="1 2">
    <name type="scientific">Alkalispirochaeta sphaeroplastigenens</name>
    <dbReference type="NCBI Taxonomy" id="1187066"/>
    <lineage>
        <taxon>Bacteria</taxon>
        <taxon>Pseudomonadati</taxon>
        <taxon>Spirochaetota</taxon>
        <taxon>Spirochaetia</taxon>
        <taxon>Spirochaetales</taxon>
        <taxon>Spirochaetaceae</taxon>
        <taxon>Alkalispirochaeta</taxon>
    </lineage>
</organism>
<name>A0A2S4K1H9_9SPIO</name>
<proteinExistence type="predicted"/>